<sequence length="348" mass="39940">MEGVAPSHESTHGMTSESTTVETSRRDPEQENEYLLSDVEHLQDQLEETRLDLYNSVAERKQLVEALNDLRTKLQPAGRLTNSEVKGFVKQLKYNISNLGEQWPESVPLESPSTDSKYLRYLQSITPESSDYRRLLQDEDRRPQVVEAFIWKVLATEVFGHFHWAGGTAAPHMRSLQLFFTPGQLGSPRLFEVQLWTWKTTQLFFEALNSRGDDEKDQNKLYLERMKNNITLLIIETLGLSINSSGGIAEQLDDILQDAIELDKKFCQQAATWEWKYPYKSHHEEALVFDGGFMNLDQAERFSSDEKAQSQQLVRFVISPALIKRGGKDDINDEQETTVMKMVVSCKN</sequence>
<organism evidence="2 3">
    <name type="scientific">Fusarium mangiferae</name>
    <name type="common">Mango malformation disease fungus</name>
    <dbReference type="NCBI Taxonomy" id="192010"/>
    <lineage>
        <taxon>Eukaryota</taxon>
        <taxon>Fungi</taxon>
        <taxon>Dikarya</taxon>
        <taxon>Ascomycota</taxon>
        <taxon>Pezizomycotina</taxon>
        <taxon>Sordariomycetes</taxon>
        <taxon>Hypocreomycetidae</taxon>
        <taxon>Hypocreales</taxon>
        <taxon>Nectriaceae</taxon>
        <taxon>Fusarium</taxon>
        <taxon>Fusarium fujikuroi species complex</taxon>
    </lineage>
</organism>
<gene>
    <name evidence="2" type="ORF">FMAN_11605</name>
</gene>
<protein>
    <submittedName>
        <fullName evidence="2">Uncharacterized protein</fullName>
    </submittedName>
</protein>
<dbReference type="GeneID" id="65090856"/>
<evidence type="ECO:0000313" key="3">
    <source>
        <dbReference type="Proteomes" id="UP000184255"/>
    </source>
</evidence>
<proteinExistence type="predicted"/>
<dbReference type="VEuPathDB" id="FungiDB:FMAN_11605"/>
<dbReference type="RefSeq" id="XP_041684704.1">
    <property type="nucleotide sequence ID" value="XM_041834440.1"/>
</dbReference>
<reference evidence="3" key="1">
    <citation type="journal article" date="2016" name="Genome Biol. Evol.">
        <title>Comparative 'omics' of the Fusarium fujikuroi species complex highlights differences in genetic potential and metabolite synthesis.</title>
        <authorList>
            <person name="Niehaus E.-M."/>
            <person name="Muensterkoetter M."/>
            <person name="Proctor R.H."/>
            <person name="Brown D.W."/>
            <person name="Sharon A."/>
            <person name="Idan Y."/>
            <person name="Oren-Young L."/>
            <person name="Sieber C.M."/>
            <person name="Novak O."/>
            <person name="Pencik A."/>
            <person name="Tarkowska D."/>
            <person name="Hromadova K."/>
            <person name="Freeman S."/>
            <person name="Maymon M."/>
            <person name="Elazar M."/>
            <person name="Youssef S.A."/>
            <person name="El-Shabrawy E.S.M."/>
            <person name="Shalaby A.B.A."/>
            <person name="Houterman P."/>
            <person name="Brock N.L."/>
            <person name="Burkhardt I."/>
            <person name="Tsavkelova E.A."/>
            <person name="Dickschat J.S."/>
            <person name="Galuszka P."/>
            <person name="Gueldener U."/>
            <person name="Tudzynski B."/>
        </authorList>
    </citation>
    <scope>NUCLEOTIDE SEQUENCE [LARGE SCALE GENOMIC DNA]</scope>
    <source>
        <strain evidence="3">MRC7560</strain>
    </source>
</reference>
<feature type="region of interest" description="Disordered" evidence="1">
    <location>
        <begin position="1"/>
        <end position="31"/>
    </location>
</feature>
<comment type="caution">
    <text evidence="2">The sequence shown here is derived from an EMBL/GenBank/DDBJ whole genome shotgun (WGS) entry which is preliminary data.</text>
</comment>
<dbReference type="AlphaFoldDB" id="A0A1L7TPK6"/>
<keyword evidence="3" id="KW-1185">Reference proteome</keyword>
<dbReference type="Proteomes" id="UP000184255">
    <property type="component" value="Unassembled WGS sequence"/>
</dbReference>
<name>A0A1L7TPK6_FUSMA</name>
<dbReference type="EMBL" id="FCQH01000008">
    <property type="protein sequence ID" value="CVK97595.1"/>
    <property type="molecule type" value="Genomic_DNA"/>
</dbReference>
<evidence type="ECO:0000313" key="2">
    <source>
        <dbReference type="EMBL" id="CVK97595.1"/>
    </source>
</evidence>
<evidence type="ECO:0000256" key="1">
    <source>
        <dbReference type="SAM" id="MobiDB-lite"/>
    </source>
</evidence>
<accession>A0A1L7TPK6</accession>